<feature type="transmembrane region" description="Helical" evidence="6">
    <location>
        <begin position="392"/>
        <end position="413"/>
    </location>
</feature>
<dbReference type="AlphaFoldDB" id="A0A7C4PK34"/>
<keyword evidence="3 6" id="KW-0812">Transmembrane</keyword>
<dbReference type="GO" id="GO:0005886">
    <property type="term" value="C:plasma membrane"/>
    <property type="evidence" value="ECO:0007669"/>
    <property type="project" value="UniProtKB-SubCell"/>
</dbReference>
<protein>
    <submittedName>
        <fullName evidence="7">Flippase</fullName>
    </submittedName>
</protein>
<dbReference type="InterPro" id="IPR050833">
    <property type="entry name" value="Poly_Biosynth_Transport"/>
</dbReference>
<feature type="transmembrane region" description="Helical" evidence="6">
    <location>
        <begin position="367"/>
        <end position="386"/>
    </location>
</feature>
<comment type="caution">
    <text evidence="7">The sequence shown here is derived from an EMBL/GenBank/DDBJ whole genome shotgun (WGS) entry which is preliminary data.</text>
</comment>
<feature type="transmembrane region" description="Helical" evidence="6">
    <location>
        <begin position="178"/>
        <end position="200"/>
    </location>
</feature>
<dbReference type="PANTHER" id="PTHR30250">
    <property type="entry name" value="PST FAMILY PREDICTED COLANIC ACID TRANSPORTER"/>
    <property type="match status" value="1"/>
</dbReference>
<feature type="transmembrane region" description="Helical" evidence="6">
    <location>
        <begin position="52"/>
        <end position="76"/>
    </location>
</feature>
<organism evidence="7">
    <name type="scientific">Anaerolinea thermolimosa</name>
    <dbReference type="NCBI Taxonomy" id="229919"/>
    <lineage>
        <taxon>Bacteria</taxon>
        <taxon>Bacillati</taxon>
        <taxon>Chloroflexota</taxon>
        <taxon>Anaerolineae</taxon>
        <taxon>Anaerolineales</taxon>
        <taxon>Anaerolineaceae</taxon>
        <taxon>Anaerolinea</taxon>
    </lineage>
</organism>
<dbReference type="CDD" id="cd13128">
    <property type="entry name" value="MATE_Wzx_like"/>
    <property type="match status" value="1"/>
</dbReference>
<keyword evidence="4 6" id="KW-1133">Transmembrane helix</keyword>
<evidence type="ECO:0000256" key="2">
    <source>
        <dbReference type="ARBA" id="ARBA00022475"/>
    </source>
</evidence>
<evidence type="ECO:0000256" key="3">
    <source>
        <dbReference type="ARBA" id="ARBA00022692"/>
    </source>
</evidence>
<accession>A0A7C4PK34</accession>
<keyword evidence="5 6" id="KW-0472">Membrane</keyword>
<evidence type="ECO:0000256" key="5">
    <source>
        <dbReference type="ARBA" id="ARBA00023136"/>
    </source>
</evidence>
<feature type="transmembrane region" description="Helical" evidence="6">
    <location>
        <begin position="88"/>
        <end position="114"/>
    </location>
</feature>
<feature type="transmembrane region" description="Helical" evidence="6">
    <location>
        <begin position="449"/>
        <end position="470"/>
    </location>
</feature>
<feature type="transmembrane region" description="Helical" evidence="6">
    <location>
        <begin position="220"/>
        <end position="240"/>
    </location>
</feature>
<feature type="transmembrane region" description="Helical" evidence="6">
    <location>
        <begin position="420"/>
        <end position="443"/>
    </location>
</feature>
<feature type="transmembrane region" description="Helical" evidence="6">
    <location>
        <begin position="120"/>
        <end position="138"/>
    </location>
</feature>
<feature type="transmembrane region" description="Helical" evidence="6">
    <location>
        <begin position="336"/>
        <end position="355"/>
    </location>
</feature>
<feature type="transmembrane region" description="Helical" evidence="6">
    <location>
        <begin position="260"/>
        <end position="282"/>
    </location>
</feature>
<evidence type="ECO:0000256" key="6">
    <source>
        <dbReference type="SAM" id="Phobius"/>
    </source>
</evidence>
<feature type="transmembrane region" description="Helical" evidence="6">
    <location>
        <begin position="21"/>
        <end position="40"/>
    </location>
</feature>
<sequence>MADPVITPDSTASIILKNTGFVTISQVLLKIISFLYNVYVVRRLGDDRMGQYATALAFVGVFEIFAELGVTQYVMREISRDRSKITDYFWNLVVLRCLLGCVNLALIPYLAFRFGYSGDILLGIGIYTTSFLLAAFGVPLSTVLTAYEKLGYVSILDVVTRAVVILLGTAFLMGGLGFIWLIVGNLISLVVYILLAILFIRKLGISGFAFHVEPSLWLRLIRAGLPFGIISLMLSLAYSIDTVILSKFVSHAEVGWYGVAYNLVFSLLIFMGGFQAAIVPTLSRVYKEDVEQVKRWYRFTVRVIWLISLPVAVGGALLAYPIIIFLYTHEFLPSSLAFQILAWDLPLVMYASFAGNMTTITDEERSAARIYTINTVTNIVLNLILIPRFGLIGAALVTVLTDLISAVQFIFLFRRKLGILFVTPGVFWGTLVAVGLMAGGVWLVRELNLLVAIFTGVGIYLVLVFALRLVKLEELHGLRHAIRNIAR</sequence>
<dbReference type="EMBL" id="DSYK01000100">
    <property type="protein sequence ID" value="HGS20609.1"/>
    <property type="molecule type" value="Genomic_DNA"/>
</dbReference>
<feature type="transmembrane region" description="Helical" evidence="6">
    <location>
        <begin position="303"/>
        <end position="324"/>
    </location>
</feature>
<proteinExistence type="predicted"/>
<gene>
    <name evidence="7" type="ORF">ENT37_01930</name>
</gene>
<dbReference type="Pfam" id="PF01943">
    <property type="entry name" value="Polysacc_synt"/>
    <property type="match status" value="1"/>
</dbReference>
<dbReference type="InterPro" id="IPR002797">
    <property type="entry name" value="Polysacc_synth"/>
</dbReference>
<name>A0A7C4PK34_9CHLR</name>
<reference evidence="7" key="1">
    <citation type="journal article" date="2020" name="mSystems">
        <title>Genome- and Community-Level Interaction Insights into Carbon Utilization and Element Cycling Functions of Hydrothermarchaeota in Hydrothermal Sediment.</title>
        <authorList>
            <person name="Zhou Z."/>
            <person name="Liu Y."/>
            <person name="Xu W."/>
            <person name="Pan J."/>
            <person name="Luo Z.H."/>
            <person name="Li M."/>
        </authorList>
    </citation>
    <scope>NUCLEOTIDE SEQUENCE [LARGE SCALE GENOMIC DNA]</scope>
    <source>
        <strain evidence="7">SpSt-573</strain>
    </source>
</reference>
<dbReference type="PANTHER" id="PTHR30250:SF11">
    <property type="entry name" value="O-ANTIGEN TRANSPORTER-RELATED"/>
    <property type="match status" value="1"/>
</dbReference>
<evidence type="ECO:0000313" key="7">
    <source>
        <dbReference type="EMBL" id="HGS20609.1"/>
    </source>
</evidence>
<evidence type="ECO:0000256" key="4">
    <source>
        <dbReference type="ARBA" id="ARBA00022989"/>
    </source>
</evidence>
<evidence type="ECO:0000256" key="1">
    <source>
        <dbReference type="ARBA" id="ARBA00004651"/>
    </source>
</evidence>
<keyword evidence="2" id="KW-1003">Cell membrane</keyword>
<comment type="subcellular location">
    <subcellularLocation>
        <location evidence="1">Cell membrane</location>
        <topology evidence="1">Multi-pass membrane protein</topology>
    </subcellularLocation>
</comment>